<dbReference type="InterPro" id="IPR043917">
    <property type="entry name" value="DUF5753"/>
</dbReference>
<evidence type="ECO:0000313" key="2">
    <source>
        <dbReference type="EMBL" id="MFD1828260.1"/>
    </source>
</evidence>
<organism evidence="2 3">
    <name type="scientific">Streptomyces desertarenae</name>
    <dbReference type="NCBI Taxonomy" id="2666184"/>
    <lineage>
        <taxon>Bacteria</taxon>
        <taxon>Bacillati</taxon>
        <taxon>Actinomycetota</taxon>
        <taxon>Actinomycetes</taxon>
        <taxon>Kitasatosporales</taxon>
        <taxon>Streptomycetaceae</taxon>
        <taxon>Streptomyces</taxon>
    </lineage>
</organism>
<dbReference type="SMART" id="SM00530">
    <property type="entry name" value="HTH_XRE"/>
    <property type="match status" value="1"/>
</dbReference>
<dbReference type="PROSITE" id="PS50943">
    <property type="entry name" value="HTH_CROC1"/>
    <property type="match status" value="1"/>
</dbReference>
<dbReference type="EMBL" id="JBHUFU010000001">
    <property type="protein sequence ID" value="MFD1828260.1"/>
    <property type="molecule type" value="Genomic_DNA"/>
</dbReference>
<gene>
    <name evidence="2" type="ORF">ACFSJS_01105</name>
</gene>
<keyword evidence="3" id="KW-1185">Reference proteome</keyword>
<dbReference type="SUPFAM" id="SSF47413">
    <property type="entry name" value="lambda repressor-like DNA-binding domains"/>
    <property type="match status" value="1"/>
</dbReference>
<protein>
    <submittedName>
        <fullName evidence="2">Scr1 family TA system antitoxin-like transcriptional regulator</fullName>
    </submittedName>
</protein>
<dbReference type="Proteomes" id="UP001597365">
    <property type="component" value="Unassembled WGS sequence"/>
</dbReference>
<dbReference type="Pfam" id="PF19054">
    <property type="entry name" value="DUF5753"/>
    <property type="match status" value="1"/>
</dbReference>
<proteinExistence type="predicted"/>
<dbReference type="Pfam" id="PF13560">
    <property type="entry name" value="HTH_31"/>
    <property type="match status" value="1"/>
</dbReference>
<accession>A0ABW4PDV4</accession>
<comment type="caution">
    <text evidence="2">The sequence shown here is derived from an EMBL/GenBank/DDBJ whole genome shotgun (WGS) entry which is preliminary data.</text>
</comment>
<evidence type="ECO:0000259" key="1">
    <source>
        <dbReference type="PROSITE" id="PS50943"/>
    </source>
</evidence>
<name>A0ABW4PDV4_9ACTN</name>
<reference evidence="3" key="1">
    <citation type="journal article" date="2019" name="Int. J. Syst. Evol. Microbiol.">
        <title>The Global Catalogue of Microorganisms (GCM) 10K type strain sequencing project: providing services to taxonomists for standard genome sequencing and annotation.</title>
        <authorList>
            <consortium name="The Broad Institute Genomics Platform"/>
            <consortium name="The Broad Institute Genome Sequencing Center for Infectious Disease"/>
            <person name="Wu L."/>
            <person name="Ma J."/>
        </authorList>
    </citation>
    <scope>NUCLEOTIDE SEQUENCE [LARGE SCALE GENOMIC DNA]</scope>
    <source>
        <strain evidence="3">CGMCC 4.7455</strain>
    </source>
</reference>
<dbReference type="Gene3D" id="1.10.260.40">
    <property type="entry name" value="lambda repressor-like DNA-binding domains"/>
    <property type="match status" value="1"/>
</dbReference>
<feature type="domain" description="HTH cro/C1-type" evidence="1">
    <location>
        <begin position="21"/>
        <end position="74"/>
    </location>
</feature>
<dbReference type="RefSeq" id="WP_380895654.1">
    <property type="nucleotide sequence ID" value="NZ_JBHUFU010000001.1"/>
</dbReference>
<dbReference type="CDD" id="cd00093">
    <property type="entry name" value="HTH_XRE"/>
    <property type="match status" value="1"/>
</dbReference>
<sequence>MSATTPNSTGSDGMKVFGAVLSALREAHGTTREELGRQVGYSKSTVAKIEYGERLASPAFIAKAEELLDARGALRAAAPHLKWTRLPSWFGEYARREQEAVSLWTYDTHVILGLVQTEDYARAVLSARCPVLDEEEIERRVQARMERQVLLTRKPSVSLAMVVEEWVLRRPVGGKAVLKAQLERLLELSELRNVSVQLMPTHYETHAGFSGPFTLLETPDRQWVAYVETQAGGEVIDDRHTVSEFQTRYGMLRTQALTPKDSAQLIEEMIREL</sequence>
<evidence type="ECO:0000313" key="3">
    <source>
        <dbReference type="Proteomes" id="UP001597365"/>
    </source>
</evidence>
<dbReference type="InterPro" id="IPR010982">
    <property type="entry name" value="Lambda_DNA-bd_dom_sf"/>
</dbReference>
<dbReference type="InterPro" id="IPR001387">
    <property type="entry name" value="Cro/C1-type_HTH"/>
</dbReference>